<gene>
    <name evidence="8" type="primary">ezrA</name>
    <name evidence="9" type="ORF">CVD27_07290</name>
</gene>
<dbReference type="GO" id="GO:0000917">
    <property type="term" value="P:division septum assembly"/>
    <property type="evidence" value="ECO:0007669"/>
    <property type="project" value="UniProtKB-KW"/>
</dbReference>
<feature type="coiled-coil region" evidence="8">
    <location>
        <begin position="105"/>
        <end position="132"/>
    </location>
</feature>
<evidence type="ECO:0000256" key="7">
    <source>
        <dbReference type="ARBA" id="ARBA00023306"/>
    </source>
</evidence>
<evidence type="ECO:0000256" key="6">
    <source>
        <dbReference type="ARBA" id="ARBA00023210"/>
    </source>
</evidence>
<sequence length="562" mass="65914">MKYFIGFFILLLALFVWGYLIKRKYFKEMDRLEAWKIDLLNRPILEEMSKVKQLNMTGQTEELFEGWRNQWDDVVTVKLPDLEEMLFDAEEYIDRYRFKKAKEVQKSIDTKLQETENQIKKILEELHELVGSEEKNRVEIEESKEMYREAKKILLAHRYSFGNSEKHLENLLNDVALKFQEFDEKTTLGNYLEAREVVLLIHSQLTTIKHYMKLIPQMLIECQSLLPNMLSDCLEGHREMIGQNYYLEHLDVEKEIKRLEEKISENLEFIETAEIERAEEGIKEIKDRIDVLFDLLEKEVHAKHYVIKNESAAYEHLAAAQKENKELSAEVSAIQQSYQLSDSDFETQRQLEKELSMVYKHYEILVEKLKMNETAQTALSDELSSIKEQLEMIREGQQVFAVKLQALRKDEMEAREKVKEMTKKVGETIRLVKKNNVPGLPADYKFLFEDTNESIQNVRYQLEEKPLNVSALNQYLEVAELTVEKLVTTTHELIENVALAEKAIQYGNRYRSHYPSIAKGLSEAEDAFRHYEYQEALEQVAASLEGIDPEALKKIKAAAVTE</sequence>
<dbReference type="AlphaFoldDB" id="A0A2N5HMA9"/>
<keyword evidence="3 8" id="KW-1133">Transmembrane helix</keyword>
<proteinExistence type="inferred from homology"/>
<keyword evidence="5 8" id="KW-0472">Membrane</keyword>
<comment type="similarity">
    <text evidence="8">Belongs to the EzrA family.</text>
</comment>
<keyword evidence="8" id="KW-1003">Cell membrane</keyword>
<dbReference type="Proteomes" id="UP000234950">
    <property type="component" value="Unassembled WGS sequence"/>
</dbReference>
<reference evidence="9 10" key="1">
    <citation type="submission" date="2017-11" db="EMBL/GenBank/DDBJ databases">
        <title>Comparitive Functional Genomics of Dry Heat Resistant strains isolated from the Viking Spacecraft.</title>
        <authorList>
            <person name="Seuylemezian A."/>
            <person name="Cooper K."/>
            <person name="Vaishampayan P."/>
        </authorList>
    </citation>
    <scope>NUCLEOTIDE SEQUENCE [LARGE SCALE GENOMIC DNA]</scope>
    <source>
        <strain evidence="9 10">V32-6</strain>
    </source>
</reference>
<keyword evidence="4 8" id="KW-0175">Coiled coil</keyword>
<keyword evidence="6 8" id="KW-0717">Septation</keyword>
<dbReference type="RefSeq" id="WP_101647234.1">
    <property type="nucleotide sequence ID" value="NZ_PGVE01000032.1"/>
</dbReference>
<feature type="topological domain" description="Extracellular" evidence="8">
    <location>
        <begin position="1"/>
        <end position="2"/>
    </location>
</feature>
<dbReference type="OrthoDB" id="1654473at2"/>
<evidence type="ECO:0000313" key="9">
    <source>
        <dbReference type="EMBL" id="PLS06656.1"/>
    </source>
</evidence>
<evidence type="ECO:0000256" key="5">
    <source>
        <dbReference type="ARBA" id="ARBA00023136"/>
    </source>
</evidence>
<feature type="coiled-coil region" evidence="8">
    <location>
        <begin position="256"/>
        <end position="337"/>
    </location>
</feature>
<keyword evidence="7 8" id="KW-0131">Cell cycle</keyword>
<dbReference type="EMBL" id="PGVE01000032">
    <property type="protein sequence ID" value="PLS06656.1"/>
    <property type="molecule type" value="Genomic_DNA"/>
</dbReference>
<name>A0A2N5HMA9_9BACI</name>
<evidence type="ECO:0000256" key="2">
    <source>
        <dbReference type="ARBA" id="ARBA00022692"/>
    </source>
</evidence>
<dbReference type="Pfam" id="PF06160">
    <property type="entry name" value="EzrA"/>
    <property type="match status" value="1"/>
</dbReference>
<dbReference type="GO" id="GO:0005940">
    <property type="term" value="C:septin ring"/>
    <property type="evidence" value="ECO:0007669"/>
    <property type="project" value="InterPro"/>
</dbReference>
<keyword evidence="10" id="KW-1185">Reference proteome</keyword>
<evidence type="ECO:0000256" key="4">
    <source>
        <dbReference type="ARBA" id="ARBA00023054"/>
    </source>
</evidence>
<accession>A0A2N5HMA9</accession>
<dbReference type="GO" id="GO:0005886">
    <property type="term" value="C:plasma membrane"/>
    <property type="evidence" value="ECO:0007669"/>
    <property type="project" value="UniProtKB-SubCell"/>
</dbReference>
<protein>
    <recommendedName>
        <fullName evidence="8">Septation ring formation regulator EzrA</fullName>
    </recommendedName>
</protein>
<comment type="function">
    <text evidence="8">Negative regulator of FtsZ ring formation; modulates the frequency and position of FtsZ ring formation. Inhibits FtsZ ring formation at polar sites. Interacts either with FtsZ or with one of its binding partners to promote depolymerization.</text>
</comment>
<organism evidence="9 10">
    <name type="scientific">Neobacillus cucumis</name>
    <dbReference type="NCBI Taxonomy" id="1740721"/>
    <lineage>
        <taxon>Bacteria</taxon>
        <taxon>Bacillati</taxon>
        <taxon>Bacillota</taxon>
        <taxon>Bacilli</taxon>
        <taxon>Bacillales</taxon>
        <taxon>Bacillaceae</taxon>
        <taxon>Neobacillus</taxon>
    </lineage>
</organism>
<evidence type="ECO:0000313" key="10">
    <source>
        <dbReference type="Proteomes" id="UP000234950"/>
    </source>
</evidence>
<keyword evidence="1 8" id="KW-0132">Cell division</keyword>
<dbReference type="GO" id="GO:0000921">
    <property type="term" value="P:septin ring assembly"/>
    <property type="evidence" value="ECO:0007669"/>
    <property type="project" value="InterPro"/>
</dbReference>
<evidence type="ECO:0000256" key="1">
    <source>
        <dbReference type="ARBA" id="ARBA00022618"/>
    </source>
</evidence>
<comment type="subcellular location">
    <subcellularLocation>
        <location evidence="8">Cell membrane</location>
        <topology evidence="8">Single-pass membrane protein</topology>
    </subcellularLocation>
    <text evidence="8">Colocalized with FtsZ to the nascent septal site.</text>
</comment>
<evidence type="ECO:0000256" key="8">
    <source>
        <dbReference type="HAMAP-Rule" id="MF_00728"/>
    </source>
</evidence>
<dbReference type="InterPro" id="IPR010379">
    <property type="entry name" value="EzrA"/>
</dbReference>
<keyword evidence="2 8" id="KW-0812">Transmembrane</keyword>
<dbReference type="NCBIfam" id="NF003413">
    <property type="entry name" value="PRK04778.1-7"/>
    <property type="match status" value="1"/>
</dbReference>
<comment type="caution">
    <text evidence="9">The sequence shown here is derived from an EMBL/GenBank/DDBJ whole genome shotgun (WGS) entry which is preliminary data.</text>
</comment>
<dbReference type="HAMAP" id="MF_00728">
    <property type="entry name" value="EzrA"/>
    <property type="match status" value="1"/>
</dbReference>
<feature type="topological domain" description="Cytoplasmic" evidence="8">
    <location>
        <begin position="22"/>
        <end position="562"/>
    </location>
</feature>
<evidence type="ECO:0000256" key="3">
    <source>
        <dbReference type="ARBA" id="ARBA00022989"/>
    </source>
</evidence>